<gene>
    <name evidence="1" type="ORF">TNCT_170241</name>
</gene>
<evidence type="ECO:0000313" key="1">
    <source>
        <dbReference type="EMBL" id="GFR22901.1"/>
    </source>
</evidence>
<comment type="caution">
    <text evidence="1">The sequence shown here is derived from an EMBL/GenBank/DDBJ whole genome shotgun (WGS) entry which is preliminary data.</text>
</comment>
<accession>A0A8X6LTZ8</accession>
<reference evidence="1" key="1">
    <citation type="submission" date="2020-07" db="EMBL/GenBank/DDBJ databases">
        <title>Multicomponent nature underlies the extraordinary mechanical properties of spider dragline silk.</title>
        <authorList>
            <person name="Kono N."/>
            <person name="Nakamura H."/>
            <person name="Mori M."/>
            <person name="Yoshida Y."/>
            <person name="Ohtoshi R."/>
            <person name="Malay A.D."/>
            <person name="Moran D.A.P."/>
            <person name="Tomita M."/>
            <person name="Numata K."/>
            <person name="Arakawa K."/>
        </authorList>
    </citation>
    <scope>NUCLEOTIDE SEQUENCE</scope>
</reference>
<proteinExistence type="predicted"/>
<keyword evidence="2" id="KW-1185">Reference proteome</keyword>
<dbReference type="Proteomes" id="UP000887116">
    <property type="component" value="Unassembled WGS sequence"/>
</dbReference>
<dbReference type="EMBL" id="BMAO01008375">
    <property type="protein sequence ID" value="GFR22901.1"/>
    <property type="molecule type" value="Genomic_DNA"/>
</dbReference>
<dbReference type="AlphaFoldDB" id="A0A8X6LTZ8"/>
<organism evidence="1 2">
    <name type="scientific">Trichonephila clavata</name>
    <name type="common">Joro spider</name>
    <name type="synonym">Nephila clavata</name>
    <dbReference type="NCBI Taxonomy" id="2740835"/>
    <lineage>
        <taxon>Eukaryota</taxon>
        <taxon>Metazoa</taxon>
        <taxon>Ecdysozoa</taxon>
        <taxon>Arthropoda</taxon>
        <taxon>Chelicerata</taxon>
        <taxon>Arachnida</taxon>
        <taxon>Araneae</taxon>
        <taxon>Araneomorphae</taxon>
        <taxon>Entelegynae</taxon>
        <taxon>Araneoidea</taxon>
        <taxon>Nephilidae</taxon>
        <taxon>Trichonephila</taxon>
    </lineage>
</organism>
<protein>
    <submittedName>
        <fullName evidence="1">Uncharacterized protein</fullName>
    </submittedName>
</protein>
<evidence type="ECO:0000313" key="2">
    <source>
        <dbReference type="Proteomes" id="UP000887116"/>
    </source>
</evidence>
<sequence>MEDFHAREVFIFRSPCETARNLVGLETNLDLEDDFYEMKREYWSNFKEGDPFKGTVEIKLILPGKSLILQLKRMFLKVSKHNKNVGRNGGCMVQRAH</sequence>
<name>A0A8X6LTZ8_TRICU</name>